<dbReference type="OrthoDB" id="410198at2759"/>
<dbReference type="InterPro" id="IPR016181">
    <property type="entry name" value="Acyl_CoA_acyltransferase"/>
</dbReference>
<dbReference type="PANTHER" id="PTHR42791:SF1">
    <property type="entry name" value="N-ACETYLTRANSFERASE DOMAIN-CONTAINING PROTEIN"/>
    <property type="match status" value="1"/>
</dbReference>
<dbReference type="SUPFAM" id="SSF55729">
    <property type="entry name" value="Acyl-CoA N-acyltransferases (Nat)"/>
    <property type="match status" value="1"/>
</dbReference>
<feature type="domain" description="N-acetyltransferase" evidence="1">
    <location>
        <begin position="60"/>
        <end position="219"/>
    </location>
</feature>
<protein>
    <submittedName>
        <fullName evidence="2">Acyl-CoA N-acyltransferase</fullName>
    </submittedName>
</protein>
<dbReference type="Pfam" id="PF00583">
    <property type="entry name" value="Acetyltransf_1"/>
    <property type="match status" value="1"/>
</dbReference>
<keyword evidence="3" id="KW-1185">Reference proteome</keyword>
<reference evidence="2" key="1">
    <citation type="journal article" date="2020" name="Stud. Mycol.">
        <title>101 Dothideomycetes genomes: a test case for predicting lifestyles and emergence of pathogens.</title>
        <authorList>
            <person name="Haridas S."/>
            <person name="Albert R."/>
            <person name="Binder M."/>
            <person name="Bloem J."/>
            <person name="Labutti K."/>
            <person name="Salamov A."/>
            <person name="Andreopoulos B."/>
            <person name="Baker S."/>
            <person name="Barry K."/>
            <person name="Bills G."/>
            <person name="Bluhm B."/>
            <person name="Cannon C."/>
            <person name="Castanera R."/>
            <person name="Culley D."/>
            <person name="Daum C."/>
            <person name="Ezra D."/>
            <person name="Gonzalez J."/>
            <person name="Henrissat B."/>
            <person name="Kuo A."/>
            <person name="Liang C."/>
            <person name="Lipzen A."/>
            <person name="Lutzoni F."/>
            <person name="Magnuson J."/>
            <person name="Mondo S."/>
            <person name="Nolan M."/>
            <person name="Ohm R."/>
            <person name="Pangilinan J."/>
            <person name="Park H.-J."/>
            <person name="Ramirez L."/>
            <person name="Alfaro M."/>
            <person name="Sun H."/>
            <person name="Tritt A."/>
            <person name="Yoshinaga Y."/>
            <person name="Zwiers L.-H."/>
            <person name="Turgeon B."/>
            <person name="Goodwin S."/>
            <person name="Spatafora J."/>
            <person name="Crous P."/>
            <person name="Grigoriev I."/>
        </authorList>
    </citation>
    <scope>NUCLEOTIDE SEQUENCE</scope>
    <source>
        <strain evidence="2">CBS 161.51</strain>
    </source>
</reference>
<keyword evidence="2" id="KW-0808">Transferase</keyword>
<dbReference type="InterPro" id="IPR000182">
    <property type="entry name" value="GNAT_dom"/>
</dbReference>
<keyword evidence="2" id="KW-0012">Acyltransferase</keyword>
<evidence type="ECO:0000313" key="3">
    <source>
        <dbReference type="Proteomes" id="UP000800038"/>
    </source>
</evidence>
<organism evidence="2 3">
    <name type="scientific">Clathrospora elynae</name>
    <dbReference type="NCBI Taxonomy" id="706981"/>
    <lineage>
        <taxon>Eukaryota</taxon>
        <taxon>Fungi</taxon>
        <taxon>Dikarya</taxon>
        <taxon>Ascomycota</taxon>
        <taxon>Pezizomycotina</taxon>
        <taxon>Dothideomycetes</taxon>
        <taxon>Pleosporomycetidae</taxon>
        <taxon>Pleosporales</taxon>
        <taxon>Diademaceae</taxon>
        <taxon>Clathrospora</taxon>
    </lineage>
</organism>
<evidence type="ECO:0000313" key="2">
    <source>
        <dbReference type="EMBL" id="KAF1940594.1"/>
    </source>
</evidence>
<dbReference type="Proteomes" id="UP000800038">
    <property type="component" value="Unassembled WGS sequence"/>
</dbReference>
<dbReference type="AlphaFoldDB" id="A0A6A5SLT5"/>
<evidence type="ECO:0000259" key="1">
    <source>
        <dbReference type="PROSITE" id="PS51186"/>
    </source>
</evidence>
<dbReference type="Gene3D" id="3.40.630.30">
    <property type="match status" value="1"/>
</dbReference>
<dbReference type="PANTHER" id="PTHR42791">
    <property type="entry name" value="GNAT FAMILY ACETYLTRANSFERASE"/>
    <property type="match status" value="1"/>
</dbReference>
<name>A0A6A5SLT5_9PLEO</name>
<dbReference type="PROSITE" id="PS51186">
    <property type="entry name" value="GNAT"/>
    <property type="match status" value="1"/>
</dbReference>
<gene>
    <name evidence="2" type="ORF">EJ02DRAFT_226512</name>
</gene>
<dbReference type="EMBL" id="ML976060">
    <property type="protein sequence ID" value="KAF1940594.1"/>
    <property type="molecule type" value="Genomic_DNA"/>
</dbReference>
<proteinExistence type="predicted"/>
<accession>A0A6A5SLT5</accession>
<sequence>MAYNWTPSEAQASDADAIASLFALSWSSPFTRLQFGSMNTSTLASALAPRIAQQIAEPHMRFIVGRTDDTQKVVAVAQWSVPADERAFKSGIAESPEDSAERQNFEDEAYYESLPKNSNKDLIMVSTIGLRSLRRQVLQGRTHFYLDNLATHPEYRGRGLAGRLIEWAFVQADKQGALVYLETASDNKAMGLYKKLGFEERGRHTIEDLAKFVKKEELEKSGAGTEHTHVAFVRYPRNRC</sequence>
<dbReference type="GO" id="GO:0016747">
    <property type="term" value="F:acyltransferase activity, transferring groups other than amino-acyl groups"/>
    <property type="evidence" value="ECO:0007669"/>
    <property type="project" value="InterPro"/>
</dbReference>
<dbReference type="InterPro" id="IPR052523">
    <property type="entry name" value="Trichothecene_AcTrans"/>
</dbReference>
<dbReference type="CDD" id="cd04301">
    <property type="entry name" value="NAT_SF"/>
    <property type="match status" value="1"/>
</dbReference>